<keyword evidence="6" id="KW-0560">Oxidoreductase</keyword>
<evidence type="ECO:0000256" key="3">
    <source>
        <dbReference type="ARBA" id="ARBA00022692"/>
    </source>
</evidence>
<reference evidence="13 14" key="1">
    <citation type="submission" date="2020-08" db="EMBL/GenBank/DDBJ databases">
        <title>Complete Genome Sequence of Effusibacillus dendaii Strain skT53, Isolated from Farmland soil.</title>
        <authorList>
            <person name="Konishi T."/>
            <person name="Kawasaki H."/>
        </authorList>
    </citation>
    <scope>NUCLEOTIDE SEQUENCE [LARGE SCALE GENOMIC DNA]</scope>
    <source>
        <strain evidence="14">skT53</strain>
    </source>
</reference>
<evidence type="ECO:0000256" key="11">
    <source>
        <dbReference type="ARBA" id="ARBA00023444"/>
    </source>
</evidence>
<feature type="transmembrane region" description="Helical" evidence="12">
    <location>
        <begin position="7"/>
        <end position="26"/>
    </location>
</feature>
<keyword evidence="10" id="KW-1015">Disulfide bond</keyword>
<comment type="pathway">
    <text evidence="11">Porphyrin-containing compound metabolism.</text>
</comment>
<feature type="transmembrane region" description="Helical" evidence="12">
    <location>
        <begin position="211"/>
        <end position="230"/>
    </location>
</feature>
<dbReference type="GO" id="GO:0006784">
    <property type="term" value="P:heme A biosynthetic process"/>
    <property type="evidence" value="ECO:0007669"/>
    <property type="project" value="InterPro"/>
</dbReference>
<evidence type="ECO:0000256" key="5">
    <source>
        <dbReference type="ARBA" id="ARBA00022989"/>
    </source>
</evidence>
<dbReference type="PANTHER" id="PTHR35457">
    <property type="entry name" value="HEME A SYNTHASE"/>
    <property type="match status" value="1"/>
</dbReference>
<dbReference type="InterPro" id="IPR003780">
    <property type="entry name" value="COX15/CtaA_fam"/>
</dbReference>
<evidence type="ECO:0000256" key="1">
    <source>
        <dbReference type="ARBA" id="ARBA00004141"/>
    </source>
</evidence>
<feature type="transmembrane region" description="Helical" evidence="12">
    <location>
        <begin position="118"/>
        <end position="141"/>
    </location>
</feature>
<evidence type="ECO:0000256" key="7">
    <source>
        <dbReference type="ARBA" id="ARBA00023004"/>
    </source>
</evidence>
<evidence type="ECO:0000256" key="6">
    <source>
        <dbReference type="ARBA" id="ARBA00023002"/>
    </source>
</evidence>
<dbReference type="PANTHER" id="PTHR35457:SF1">
    <property type="entry name" value="HEME A SYNTHASE"/>
    <property type="match status" value="1"/>
</dbReference>
<feature type="transmembrane region" description="Helical" evidence="12">
    <location>
        <begin position="91"/>
        <end position="112"/>
    </location>
</feature>
<name>A0A7I8DA62_9BACL</name>
<dbReference type="GO" id="GO:0046872">
    <property type="term" value="F:metal ion binding"/>
    <property type="evidence" value="ECO:0007669"/>
    <property type="project" value="UniProtKB-KW"/>
</dbReference>
<evidence type="ECO:0000256" key="8">
    <source>
        <dbReference type="ARBA" id="ARBA00023133"/>
    </source>
</evidence>
<protein>
    <submittedName>
        <fullName evidence="13">Heme A synthase</fullName>
    </submittedName>
</protein>
<dbReference type="RefSeq" id="WP_200756703.1">
    <property type="nucleotide sequence ID" value="NZ_AP023366.1"/>
</dbReference>
<evidence type="ECO:0000313" key="14">
    <source>
        <dbReference type="Proteomes" id="UP000593802"/>
    </source>
</evidence>
<keyword evidence="3 12" id="KW-0812">Transmembrane</keyword>
<keyword evidence="7" id="KW-0408">Iron</keyword>
<dbReference type="Proteomes" id="UP000593802">
    <property type="component" value="Chromosome"/>
</dbReference>
<evidence type="ECO:0000256" key="9">
    <source>
        <dbReference type="ARBA" id="ARBA00023136"/>
    </source>
</evidence>
<organism evidence="13 14">
    <name type="scientific">Effusibacillus dendaii</name>
    <dbReference type="NCBI Taxonomy" id="2743772"/>
    <lineage>
        <taxon>Bacteria</taxon>
        <taxon>Bacillati</taxon>
        <taxon>Bacillota</taxon>
        <taxon>Bacilli</taxon>
        <taxon>Bacillales</taxon>
        <taxon>Alicyclobacillaceae</taxon>
        <taxon>Effusibacillus</taxon>
    </lineage>
</organism>
<dbReference type="InterPro" id="IPR050450">
    <property type="entry name" value="COX15/CtaA_HemeA_synthase"/>
</dbReference>
<evidence type="ECO:0000313" key="13">
    <source>
        <dbReference type="EMBL" id="BCJ87068.1"/>
    </source>
</evidence>
<feature type="transmembrane region" description="Helical" evidence="12">
    <location>
        <begin position="58"/>
        <end position="79"/>
    </location>
</feature>
<keyword evidence="4" id="KW-0479">Metal-binding</keyword>
<feature type="transmembrane region" description="Helical" evidence="12">
    <location>
        <begin position="161"/>
        <end position="179"/>
    </location>
</feature>
<evidence type="ECO:0000256" key="12">
    <source>
        <dbReference type="SAM" id="Phobius"/>
    </source>
</evidence>
<evidence type="ECO:0000256" key="10">
    <source>
        <dbReference type="ARBA" id="ARBA00023157"/>
    </source>
</evidence>
<dbReference type="GO" id="GO:0016020">
    <property type="term" value="C:membrane"/>
    <property type="evidence" value="ECO:0007669"/>
    <property type="project" value="UniProtKB-SubCell"/>
</dbReference>
<keyword evidence="9 12" id="KW-0472">Membrane</keyword>
<feature type="transmembrane region" description="Helical" evidence="12">
    <location>
        <begin position="276"/>
        <end position="294"/>
    </location>
</feature>
<accession>A0A7I8DA62</accession>
<keyword evidence="8" id="KW-0350">Heme biosynthesis</keyword>
<comment type="subcellular location">
    <subcellularLocation>
        <location evidence="1">Membrane</location>
        <topology evidence="1">Multi-pass membrane protein</topology>
    </subcellularLocation>
</comment>
<dbReference type="Pfam" id="PF02628">
    <property type="entry name" value="COX15-CtaA"/>
    <property type="match status" value="1"/>
</dbReference>
<sequence length="322" mass="36015">MKRALKIFSVLTTIGMFLVLMAGTLVTNTGSQDGCGNTWPLCHGEFRPMATLASMIEYSHRAITGIVGIMVGILAVWMWRTYRQRRDVKWLSFLSIFFIFVQAVLGAAAVIWKQSEAVLALHFGISLIAFASVLLLCVITFEGNHSIRGASYRISKGYRNFIWGIFVYVYGLIYLGAYVRRVNAGMAIETWPLNNGRVIPDHLVGEVAVSFTHRLAALVGLLLFVTLLIVTKRRYPERRDFVIGSVLCVITLILQIFSGGYLVLSKLSVDSLMLHNTFVSLFFASLSYLCYQVATQTRPGGSASFLMDRDLALSYRHERKAD</sequence>
<keyword evidence="2" id="KW-1003">Cell membrane</keyword>
<dbReference type="EMBL" id="AP023366">
    <property type="protein sequence ID" value="BCJ87068.1"/>
    <property type="molecule type" value="Genomic_DNA"/>
</dbReference>
<feature type="transmembrane region" description="Helical" evidence="12">
    <location>
        <begin position="242"/>
        <end position="264"/>
    </location>
</feature>
<dbReference type="KEGG" id="eff:skT53_20530"/>
<keyword evidence="14" id="KW-1185">Reference proteome</keyword>
<evidence type="ECO:0000256" key="4">
    <source>
        <dbReference type="ARBA" id="ARBA00022723"/>
    </source>
</evidence>
<dbReference type="AlphaFoldDB" id="A0A7I8DA62"/>
<evidence type="ECO:0000256" key="2">
    <source>
        <dbReference type="ARBA" id="ARBA00022475"/>
    </source>
</evidence>
<proteinExistence type="predicted"/>
<keyword evidence="5 12" id="KW-1133">Transmembrane helix</keyword>
<gene>
    <name evidence="13" type="primary">ctaA</name>
    <name evidence="13" type="ORF">skT53_20530</name>
</gene>
<dbReference type="GO" id="GO:0016491">
    <property type="term" value="F:oxidoreductase activity"/>
    <property type="evidence" value="ECO:0007669"/>
    <property type="project" value="UniProtKB-KW"/>
</dbReference>